<name>E6N0V6_ORYSI</name>
<organism evidence="1">
    <name type="scientific">Oryza sativa subsp. indica</name>
    <name type="common">Rice</name>
    <dbReference type="NCBI Taxonomy" id="39946"/>
    <lineage>
        <taxon>Eukaryota</taxon>
        <taxon>Viridiplantae</taxon>
        <taxon>Streptophyta</taxon>
        <taxon>Embryophyta</taxon>
        <taxon>Tracheophyta</taxon>
        <taxon>Spermatophyta</taxon>
        <taxon>Magnoliopsida</taxon>
        <taxon>Liliopsida</taxon>
        <taxon>Poales</taxon>
        <taxon>Poaceae</taxon>
        <taxon>BOP clade</taxon>
        <taxon>Oryzoideae</taxon>
        <taxon>Oryzeae</taxon>
        <taxon>Oryzinae</taxon>
        <taxon>Oryza</taxon>
        <taxon>Oryza sativa</taxon>
    </lineage>
</organism>
<reference evidence="1" key="1">
    <citation type="submission" date="2001-03" db="EMBL/GenBank/DDBJ databases">
        <title>Nucleotide sequence of pre-pollination inflorescence specific cDNA (Osipp4) from indica rice.</title>
        <authorList>
            <person name="Anand S."/>
            <person name="Tyagi A.K."/>
        </authorList>
    </citation>
    <scope>NUCLEOTIDE SEQUENCE</scope>
</reference>
<dbReference type="AlphaFoldDB" id="E6N0V6"/>
<evidence type="ECO:0000313" key="1">
    <source>
        <dbReference type="EMBL" id="AAQ15185.1"/>
    </source>
</evidence>
<protein>
    <submittedName>
        <fullName evidence="1">Pre-pollination inflorescence-specific protein 4</fullName>
    </submittedName>
</protein>
<accession>E6N0V6</accession>
<gene>
    <name evidence="1" type="primary">Ipp4</name>
</gene>
<proteinExistence type="evidence at transcript level"/>
<sequence length="72" mass="8402">MLCVCFFEIILNLSIIPFFSKERSSLHLGKPIINFLWLFCEICHQQNKAFCMPCLHVAAEVYIQTILSILRI</sequence>
<dbReference type="EMBL" id="AF358653">
    <property type="protein sequence ID" value="AAQ15185.1"/>
    <property type="molecule type" value="mRNA"/>
</dbReference>